<dbReference type="PANTHER" id="PTHR11705">
    <property type="entry name" value="PROTEASE FAMILY M14 CARBOXYPEPTIDASE A,B"/>
    <property type="match status" value="1"/>
</dbReference>
<dbReference type="GO" id="GO:0008270">
    <property type="term" value="F:zinc ion binding"/>
    <property type="evidence" value="ECO:0007669"/>
    <property type="project" value="InterPro"/>
</dbReference>
<evidence type="ECO:0000256" key="5">
    <source>
        <dbReference type="ARBA" id="ARBA00022833"/>
    </source>
</evidence>
<keyword evidence="3" id="KW-0645">Protease</keyword>
<evidence type="ECO:0000313" key="8">
    <source>
        <dbReference type="EMBL" id="SUZ73279.1"/>
    </source>
</evidence>
<dbReference type="InterPro" id="IPR000834">
    <property type="entry name" value="Peptidase_M14"/>
</dbReference>
<evidence type="ECO:0000256" key="2">
    <source>
        <dbReference type="ARBA" id="ARBA00005988"/>
    </source>
</evidence>
<dbReference type="GO" id="GO:0004181">
    <property type="term" value="F:metallocarboxypeptidase activity"/>
    <property type="evidence" value="ECO:0007669"/>
    <property type="project" value="InterPro"/>
</dbReference>
<dbReference type="Pfam" id="PF00246">
    <property type="entry name" value="Peptidase_M14"/>
    <property type="match status" value="1"/>
</dbReference>
<proteinExistence type="inferred from homology"/>
<evidence type="ECO:0000256" key="3">
    <source>
        <dbReference type="ARBA" id="ARBA00022670"/>
    </source>
</evidence>
<dbReference type="Gene3D" id="3.40.630.10">
    <property type="entry name" value="Zn peptidases"/>
    <property type="match status" value="1"/>
</dbReference>
<dbReference type="CDD" id="cd06240">
    <property type="entry name" value="M14-like"/>
    <property type="match status" value="1"/>
</dbReference>
<keyword evidence="5" id="KW-0862">Zinc</keyword>
<dbReference type="AlphaFoldDB" id="A0A381Q4N2"/>
<comment type="similarity">
    <text evidence="2">Belongs to the peptidase M14 family.</text>
</comment>
<evidence type="ECO:0000256" key="1">
    <source>
        <dbReference type="ARBA" id="ARBA00001947"/>
    </source>
</evidence>
<comment type="cofactor">
    <cofactor evidence="1">
        <name>Zn(2+)</name>
        <dbReference type="ChEBI" id="CHEBI:29105"/>
    </cofactor>
</comment>
<accession>A0A381Q4N2</accession>
<keyword evidence="4" id="KW-0378">Hydrolase</keyword>
<organism evidence="8">
    <name type="scientific">marine metagenome</name>
    <dbReference type="NCBI Taxonomy" id="408172"/>
    <lineage>
        <taxon>unclassified sequences</taxon>
        <taxon>metagenomes</taxon>
        <taxon>ecological metagenomes</taxon>
    </lineage>
</organism>
<gene>
    <name evidence="8" type="ORF">METZ01_LOCUS26133</name>
</gene>
<feature type="domain" description="Peptidase M14" evidence="7">
    <location>
        <begin position="58"/>
        <end position="225"/>
    </location>
</feature>
<evidence type="ECO:0000259" key="7">
    <source>
        <dbReference type="Pfam" id="PF00246"/>
    </source>
</evidence>
<dbReference type="SUPFAM" id="SSF52317">
    <property type="entry name" value="Class I glutamine amidotransferase-like"/>
    <property type="match status" value="1"/>
</dbReference>
<evidence type="ECO:0000256" key="6">
    <source>
        <dbReference type="ARBA" id="ARBA00023049"/>
    </source>
</evidence>
<dbReference type="GO" id="GO:0005615">
    <property type="term" value="C:extracellular space"/>
    <property type="evidence" value="ECO:0007669"/>
    <property type="project" value="TreeGrafter"/>
</dbReference>
<dbReference type="PANTHER" id="PTHR11705:SF143">
    <property type="entry name" value="SLL0236 PROTEIN"/>
    <property type="match status" value="1"/>
</dbReference>
<keyword evidence="6" id="KW-0482">Metalloprotease</keyword>
<dbReference type="SUPFAM" id="SSF53187">
    <property type="entry name" value="Zn-dependent exopeptidases"/>
    <property type="match status" value="1"/>
</dbReference>
<dbReference type="GO" id="GO:0006508">
    <property type="term" value="P:proteolysis"/>
    <property type="evidence" value="ECO:0007669"/>
    <property type="project" value="UniProtKB-KW"/>
</dbReference>
<reference evidence="8" key="1">
    <citation type="submission" date="2018-05" db="EMBL/GenBank/DDBJ databases">
        <authorList>
            <person name="Lanie J.A."/>
            <person name="Ng W.-L."/>
            <person name="Kazmierczak K.M."/>
            <person name="Andrzejewski T.M."/>
            <person name="Davidsen T.M."/>
            <person name="Wayne K.J."/>
            <person name="Tettelin H."/>
            <person name="Glass J.I."/>
            <person name="Rusch D."/>
            <person name="Podicherti R."/>
            <person name="Tsui H.-C.T."/>
            <person name="Winkler M.E."/>
        </authorList>
    </citation>
    <scope>NUCLEOTIDE SEQUENCE</scope>
</reference>
<name>A0A381Q4N2_9ZZZZ</name>
<sequence length="869" mass="95953">MKRWSHLLVLIPFLMIPTITPAQESVTPTPESVIGWAPCTDYKLATYEQIAEYFHVLDKATDRMQLVDIGETAEGRTQLMAIISSESNIQNLARYKEISQQLARARVSGDEAQALVDEGKAIVWIDFGLHSTEVAHGQTAPWMAYKAVTEETEEMQVIRDNVIFLLVPNMNPDGTTLVAEWYMQHVGTQYEGAPLPELYQKYVGHDNNRDWFMFNQPESQNIGRQVYHEWFPQIIYNQHQSGPFPSRIFIPPFAEPVNPNIPPLVMRGINAVGSAMGRRFDQEGKTGVVSRVGFDTWWNGGMRTAPYFHNMVGILTETSHTSPAPAVYDPATFPATFGNGESTTAPSAFYPNPYMGGEWHLRDSCEYMLTGSMAVLDIGAKRRTEWLSNIYQMGREAIADGEDETYVISADQWDPGTAAKLVNVLRWGAIDVEQANAPFTLDGVSYPAGSYVIPGAQPFRSHLTDLLTPQVYPDRRMYPGGPPDRPYDVSGWTLPYQMGVSVQKHSGLGERTTQLALEQVERASPPNGSVSGLATVAYAIDPKANDAFTAVNRLLTAGESISRTTSAENIGTRLWPPGTFLVVAGDDTHARVEDLARSLGLRIAALTEAPLTETTPLRQPRVGLYHAWGGNMDEGWTRWVLEQFEFTYDRLHDAEVRLGNLSANYDVILLPDATYTGMLHGLSPDRMPPEYSGGMTIRGLANLYDFVVEGGTLVAMDSATELPLAIFDLPLREVTSGQSDADFFIPGTLLRLKVDHGHPLGYGMPEETTAFFSRSPAFALGRPVNPRVRRVSGTPEPPSSVRAVATYPAEGLLKSGWLLGEHVLSGRAAVVEADVEAGRVVLLGFRTQHRGQPHATFKLLFNALYRGGM</sequence>
<protein>
    <recommendedName>
        <fullName evidence="7">Peptidase M14 domain-containing protein</fullName>
    </recommendedName>
</protein>
<dbReference type="InterPro" id="IPR029062">
    <property type="entry name" value="Class_I_gatase-like"/>
</dbReference>
<dbReference type="EMBL" id="UINC01001173">
    <property type="protein sequence ID" value="SUZ73279.1"/>
    <property type="molecule type" value="Genomic_DNA"/>
</dbReference>
<evidence type="ECO:0000256" key="4">
    <source>
        <dbReference type="ARBA" id="ARBA00022801"/>
    </source>
</evidence>